<organism evidence="1 2">
    <name type="scientific">Ruegeria pomeroyi</name>
    <dbReference type="NCBI Taxonomy" id="89184"/>
    <lineage>
        <taxon>Bacteria</taxon>
        <taxon>Pseudomonadati</taxon>
        <taxon>Pseudomonadota</taxon>
        <taxon>Alphaproteobacteria</taxon>
        <taxon>Rhodobacterales</taxon>
        <taxon>Roseobacteraceae</taxon>
        <taxon>Ruegeria</taxon>
    </lineage>
</organism>
<evidence type="ECO:0000313" key="2">
    <source>
        <dbReference type="Proteomes" id="UP000813672"/>
    </source>
</evidence>
<evidence type="ECO:0000313" key="1">
    <source>
        <dbReference type="EMBL" id="MCE8537846.1"/>
    </source>
</evidence>
<sequence>MTPFDTIAMVDWSGGNDTGPRPRKDAIWTCVAGEAPQYFRNRGLAENWLCDLIETALAAGRRLMLGFDFPFGYPAGFARAVSGTDDPLRLWDWFEARIEDTPQTNNRFDLAGEINRGLGGKGPFWANGLKRDIAGLPRTKREYLNAFPDRRMVECRAPGAFTCWQMAGAGAVGGQVMMGLPVLARLRRRFAGRVSAWPFEPMDRPVALVEIWPSLTLGKGPMDRIKDAWQVERVAGDLAALPQARLGSLLDITAPEEGWILGVKQT</sequence>
<comment type="caution">
    <text evidence="1">The sequence shown here is derived from an EMBL/GenBank/DDBJ whole genome shotgun (WGS) entry which is preliminary data.</text>
</comment>
<dbReference type="RefSeq" id="WP_234219716.1">
    <property type="nucleotide sequence ID" value="NZ_JAGQAF010000005.1"/>
</dbReference>
<dbReference type="Proteomes" id="UP000813672">
    <property type="component" value="Unassembled WGS sequence"/>
</dbReference>
<protein>
    <submittedName>
        <fullName evidence="1">Molybdopterin guanine dinucleotide synthesis</fullName>
    </submittedName>
</protein>
<proteinExistence type="predicted"/>
<accession>A0A9Q3WKP6</accession>
<reference evidence="1" key="1">
    <citation type="journal article" date="2021" name="Environ. Microbiol.">
        <title>Cryptic niche differentiation of novel sediment ecotypes of Rugeria pomeroyi correlates with nitrate respiration.</title>
        <authorList>
            <person name="Lin X."/>
            <person name="McNichol J."/>
            <person name="Chu X."/>
            <person name="Qian Y."/>
            <person name="Luo H."/>
        </authorList>
    </citation>
    <scope>NUCLEOTIDE SEQUENCE</scope>
    <source>
        <strain evidence="1">SZCCDBB064</strain>
    </source>
</reference>
<dbReference type="AlphaFoldDB" id="A0A9Q3WKP6"/>
<dbReference type="EMBL" id="JAGQAF010000005">
    <property type="protein sequence ID" value="MCE8537846.1"/>
    <property type="molecule type" value="Genomic_DNA"/>
</dbReference>
<name>A0A9Q3WKP6_9RHOB</name>
<gene>
    <name evidence="1" type="ORF">KBY27_10275</name>
</gene>